<keyword evidence="4 5" id="KW-0472">Membrane</keyword>
<evidence type="ECO:0000256" key="5">
    <source>
        <dbReference type="SAM" id="Phobius"/>
    </source>
</evidence>
<reference evidence="9" key="1">
    <citation type="submission" date="2016-06" db="UniProtKB">
        <authorList>
            <consortium name="WormBaseParasite"/>
        </authorList>
    </citation>
    <scope>IDENTIFICATION</scope>
</reference>
<feature type="transmembrane region" description="Helical" evidence="5">
    <location>
        <begin position="143"/>
        <end position="162"/>
    </location>
</feature>
<reference evidence="7 8" key="2">
    <citation type="submission" date="2018-11" db="EMBL/GenBank/DDBJ databases">
        <authorList>
            <consortium name="Pathogen Informatics"/>
        </authorList>
    </citation>
    <scope>NUCLEOTIDE SEQUENCE [LARGE SCALE GENOMIC DNA]</scope>
</reference>
<dbReference type="GO" id="GO:0016020">
    <property type="term" value="C:membrane"/>
    <property type="evidence" value="ECO:0007669"/>
    <property type="project" value="UniProtKB-SubCell"/>
</dbReference>
<evidence type="ECO:0000256" key="1">
    <source>
        <dbReference type="ARBA" id="ARBA00004370"/>
    </source>
</evidence>
<dbReference type="PANTHER" id="PTHR23017">
    <property type="entry name" value="SERPENTINE RECEPTOR, CLASS X"/>
    <property type="match status" value="1"/>
</dbReference>
<evidence type="ECO:0000259" key="6">
    <source>
        <dbReference type="PROSITE" id="PS50262"/>
    </source>
</evidence>
<keyword evidence="8" id="KW-1185">Reference proteome</keyword>
<evidence type="ECO:0000256" key="3">
    <source>
        <dbReference type="ARBA" id="ARBA00022989"/>
    </source>
</evidence>
<evidence type="ECO:0000256" key="4">
    <source>
        <dbReference type="ARBA" id="ARBA00023136"/>
    </source>
</evidence>
<dbReference type="AlphaFoldDB" id="A0A183UU04"/>
<feature type="domain" description="G-protein coupled receptors family 1 profile" evidence="6">
    <location>
        <begin position="43"/>
        <end position="246"/>
    </location>
</feature>
<evidence type="ECO:0000256" key="2">
    <source>
        <dbReference type="ARBA" id="ARBA00022692"/>
    </source>
</evidence>
<feature type="transmembrane region" description="Helical" evidence="5">
    <location>
        <begin position="232"/>
        <end position="253"/>
    </location>
</feature>
<evidence type="ECO:0000313" key="8">
    <source>
        <dbReference type="Proteomes" id="UP000050794"/>
    </source>
</evidence>
<feature type="transmembrane region" description="Helical" evidence="5">
    <location>
        <begin position="108"/>
        <end position="131"/>
    </location>
</feature>
<comment type="subcellular location">
    <subcellularLocation>
        <location evidence="1">Membrane</location>
    </subcellularLocation>
</comment>
<keyword evidence="2 5" id="KW-0812">Transmembrane</keyword>
<accession>A0A183UU04</accession>
<dbReference type="PANTHER" id="PTHR23017:SF3">
    <property type="entry name" value="G-PROTEIN COUPLED RECEPTORS FAMILY 1 PROFILE DOMAIN-CONTAINING PROTEIN"/>
    <property type="match status" value="1"/>
</dbReference>
<protein>
    <submittedName>
        <fullName evidence="9">G_PROTEIN_RECEP_F1_2 domain-containing protein</fullName>
    </submittedName>
</protein>
<name>A0A183UU04_TOXCA</name>
<feature type="transmembrane region" description="Helical" evidence="5">
    <location>
        <begin position="60"/>
        <end position="88"/>
    </location>
</feature>
<dbReference type="SUPFAM" id="SSF81321">
    <property type="entry name" value="Family A G protein-coupled receptor-like"/>
    <property type="match status" value="1"/>
</dbReference>
<keyword evidence="3 5" id="KW-1133">Transmembrane helix</keyword>
<feature type="transmembrane region" description="Helical" evidence="5">
    <location>
        <begin position="27"/>
        <end position="48"/>
    </location>
</feature>
<dbReference type="Proteomes" id="UP000050794">
    <property type="component" value="Unassembled WGS sequence"/>
</dbReference>
<feature type="transmembrane region" description="Helical" evidence="5">
    <location>
        <begin position="273"/>
        <end position="292"/>
    </location>
</feature>
<evidence type="ECO:0000313" key="7">
    <source>
        <dbReference type="EMBL" id="VDM43295.1"/>
    </source>
</evidence>
<dbReference type="InterPro" id="IPR019430">
    <property type="entry name" value="7TM_GPCR_serpentine_rcpt_Srx"/>
</dbReference>
<dbReference type="CDD" id="cd00637">
    <property type="entry name" value="7tm_classA_rhodopsin-like"/>
    <property type="match status" value="1"/>
</dbReference>
<sequence length="453" mass="52030">MELALQSMDLIPTTTRDIVLKDKEMDIVAITLMLLISIPGIAFNAWSISIALESVKAKCVYGIIWIGFSIPNIVMLMFSCGWSVSAILTDLSGIRWLGNISAHLANTSFYSSVYVHFLGTLNRLVAICFPLKYGQMFRMQTTMITVGIIWLYCFSLGTPYHIEGCSYTFRRETLGWQFDESFCGWFESLFIDFVFLFALHGIMVSIDGYIAVKMRATSKVPKQQRHKQEVRFFIQSCSSNVLFILCETCFTILRRFVHGNGVDFLLGTMMWQMQHALDGMKPTFIAVLFYLMQFVDRGSAAQIKAPVKVNITGRFTCQKSPAYAVLVNLVEEVEYTLNNTLRKGRLRVSYYFLSDRDGNYTVEGIRFSPFGRLFLNTSHHCIPNDLREYGKNCLTRTTIKVHNDPSMVHFEMDPIELDDIDYQGEVVCTEWPFEKPLEVQEAIRNFTRKRKEL</sequence>
<dbReference type="WBParaSite" id="TCNE_0001197401-mRNA-1">
    <property type="protein sequence ID" value="TCNE_0001197401-mRNA-1"/>
    <property type="gene ID" value="TCNE_0001197401"/>
</dbReference>
<dbReference type="EMBL" id="UYWY01021064">
    <property type="protein sequence ID" value="VDM43295.1"/>
    <property type="molecule type" value="Genomic_DNA"/>
</dbReference>
<proteinExistence type="predicted"/>
<dbReference type="PROSITE" id="PS50262">
    <property type="entry name" value="G_PROTEIN_RECEP_F1_2"/>
    <property type="match status" value="1"/>
</dbReference>
<dbReference type="Pfam" id="PF10328">
    <property type="entry name" value="7TM_GPCR_Srx"/>
    <property type="match status" value="1"/>
</dbReference>
<organism evidence="8 9">
    <name type="scientific">Toxocara canis</name>
    <name type="common">Canine roundworm</name>
    <dbReference type="NCBI Taxonomy" id="6265"/>
    <lineage>
        <taxon>Eukaryota</taxon>
        <taxon>Metazoa</taxon>
        <taxon>Ecdysozoa</taxon>
        <taxon>Nematoda</taxon>
        <taxon>Chromadorea</taxon>
        <taxon>Rhabditida</taxon>
        <taxon>Spirurina</taxon>
        <taxon>Ascaridomorpha</taxon>
        <taxon>Ascaridoidea</taxon>
        <taxon>Toxocaridae</taxon>
        <taxon>Toxocara</taxon>
    </lineage>
</organism>
<feature type="transmembrane region" description="Helical" evidence="5">
    <location>
        <begin position="189"/>
        <end position="212"/>
    </location>
</feature>
<dbReference type="Gene3D" id="1.20.1070.10">
    <property type="entry name" value="Rhodopsin 7-helix transmembrane proteins"/>
    <property type="match status" value="1"/>
</dbReference>
<dbReference type="InterPro" id="IPR017452">
    <property type="entry name" value="GPCR_Rhodpsn_7TM"/>
</dbReference>
<evidence type="ECO:0000313" key="9">
    <source>
        <dbReference type="WBParaSite" id="TCNE_0001197401-mRNA-1"/>
    </source>
</evidence>
<gene>
    <name evidence="7" type="ORF">TCNE_LOCUS11974</name>
</gene>